<protein>
    <submittedName>
        <fullName evidence="1">Uncharacterized protein</fullName>
    </submittedName>
</protein>
<organism evidence="1">
    <name type="scientific">uncultured Cytophagales bacterium</name>
    <dbReference type="NCBI Taxonomy" id="158755"/>
    <lineage>
        <taxon>Bacteria</taxon>
        <taxon>Pseudomonadati</taxon>
        <taxon>Bacteroidota</taxon>
        <taxon>Sphingobacteriia</taxon>
        <taxon>Sphingobacteriales</taxon>
        <taxon>environmental samples</taxon>
    </lineage>
</organism>
<dbReference type="EMBL" id="CADCTQ010000139">
    <property type="protein sequence ID" value="CAA9242229.1"/>
    <property type="molecule type" value="Genomic_DNA"/>
</dbReference>
<dbReference type="AlphaFoldDB" id="A0A6J4I561"/>
<reference evidence="1" key="1">
    <citation type="submission" date="2020-02" db="EMBL/GenBank/DDBJ databases">
        <authorList>
            <person name="Meier V. D."/>
        </authorList>
    </citation>
    <scope>NUCLEOTIDE SEQUENCE</scope>
    <source>
        <strain evidence="1">AVDCRST_MAG56</strain>
    </source>
</reference>
<gene>
    <name evidence="1" type="ORF">AVDCRST_MAG56-1493</name>
</gene>
<sequence>MIFFPLTQLTPAAFNIGLQFFSLRLCVKFRETVFSKKTR</sequence>
<proteinExistence type="predicted"/>
<accession>A0A6J4I561</accession>
<evidence type="ECO:0000313" key="1">
    <source>
        <dbReference type="EMBL" id="CAA9242229.1"/>
    </source>
</evidence>
<name>A0A6J4I561_9SPHI</name>